<sequence length="88" mass="10304">MNNKSINIEDYLIKKLENKINEAKAISSDWRKNEDMLNDLCNATSKITKTLENIYLNDSNRMELHNKINELTEKSLKAQEKLIRATIH</sequence>
<comment type="caution">
    <text evidence="1">The sequence shown here is derived from an EMBL/GenBank/DDBJ whole genome shotgun (WGS) entry which is preliminary data.</text>
</comment>
<dbReference type="EMBL" id="CBXI010000010">
    <property type="protein sequence ID" value="CDL90803.1"/>
    <property type="molecule type" value="Genomic_DNA"/>
</dbReference>
<keyword evidence="2" id="KW-1185">Reference proteome</keyword>
<dbReference type="AlphaFoldDB" id="W6N305"/>
<evidence type="ECO:0000313" key="1">
    <source>
        <dbReference type="EMBL" id="CDL90803.1"/>
    </source>
</evidence>
<accession>W6N305</accession>
<evidence type="ECO:0000313" key="2">
    <source>
        <dbReference type="Proteomes" id="UP000019482"/>
    </source>
</evidence>
<dbReference type="GeneID" id="29419980"/>
<name>W6N305_CLOTY</name>
<dbReference type="Proteomes" id="UP000019482">
    <property type="component" value="Unassembled WGS sequence"/>
</dbReference>
<reference evidence="1 2" key="1">
    <citation type="journal article" date="2015" name="Genome Announc.">
        <title>Draft Genome Sequence of Clostridium tyrobutyricum Strain DIVETGP, Isolated from Cow's Milk for Grana Padano Production.</title>
        <authorList>
            <person name="Soggiu A."/>
            <person name="Piras C."/>
            <person name="Gaiarsa S."/>
            <person name="Sassera D."/>
            <person name="Roncada P."/>
            <person name="Bendixen E."/>
            <person name="Brasca M."/>
            <person name="Bonizzi L."/>
        </authorList>
    </citation>
    <scope>NUCLEOTIDE SEQUENCE [LARGE SCALE GENOMIC DNA]</scope>
    <source>
        <strain evidence="1 2">DIVETGP</strain>
    </source>
</reference>
<proteinExistence type="predicted"/>
<dbReference type="RefSeq" id="WP_017750534.1">
    <property type="nucleotide sequence ID" value="NZ_CBXI010000010.1"/>
</dbReference>
<gene>
    <name evidence="1" type="ORF">CTDIVETGP_0873</name>
</gene>
<protein>
    <submittedName>
        <fullName evidence="1">Uncharacterized protein</fullName>
    </submittedName>
</protein>
<organism evidence="1 2">
    <name type="scientific">Clostridium tyrobutyricum DIVETGP</name>
    <dbReference type="NCBI Taxonomy" id="1408889"/>
    <lineage>
        <taxon>Bacteria</taxon>
        <taxon>Bacillati</taxon>
        <taxon>Bacillota</taxon>
        <taxon>Clostridia</taxon>
        <taxon>Eubacteriales</taxon>
        <taxon>Clostridiaceae</taxon>
        <taxon>Clostridium</taxon>
    </lineage>
</organism>